<evidence type="ECO:0000259" key="1">
    <source>
        <dbReference type="PROSITE" id="PS51725"/>
    </source>
</evidence>
<dbReference type="Gene3D" id="3.30.70.100">
    <property type="match status" value="1"/>
</dbReference>
<name>A0ABS0B340_9GAMM</name>
<keyword evidence="3" id="KW-1185">Reference proteome</keyword>
<protein>
    <submittedName>
        <fullName evidence="2">Antibiotic biosynthesis monooxygenase</fullName>
    </submittedName>
</protein>
<keyword evidence="2" id="KW-0503">Monooxygenase</keyword>
<gene>
    <name evidence="2" type="ORF">IU514_00075</name>
</gene>
<dbReference type="SUPFAM" id="SSF54909">
    <property type="entry name" value="Dimeric alpha+beta barrel"/>
    <property type="match status" value="1"/>
</dbReference>
<organism evidence="2 3">
    <name type="scientific">Lysobacter niastensis</name>
    <dbReference type="NCBI Taxonomy" id="380629"/>
    <lineage>
        <taxon>Bacteria</taxon>
        <taxon>Pseudomonadati</taxon>
        <taxon>Pseudomonadota</taxon>
        <taxon>Gammaproteobacteria</taxon>
        <taxon>Lysobacterales</taxon>
        <taxon>Lysobacteraceae</taxon>
        <taxon>Lysobacter</taxon>
    </lineage>
</organism>
<dbReference type="EMBL" id="JADLZT010000001">
    <property type="protein sequence ID" value="MBF6022410.1"/>
    <property type="molecule type" value="Genomic_DNA"/>
</dbReference>
<dbReference type="Pfam" id="PF03992">
    <property type="entry name" value="ABM"/>
    <property type="match status" value="1"/>
</dbReference>
<dbReference type="InterPro" id="IPR007138">
    <property type="entry name" value="ABM_dom"/>
</dbReference>
<reference evidence="2 3" key="1">
    <citation type="submission" date="2020-11" db="EMBL/GenBank/DDBJ databases">
        <title>Draft Genome Sequence and Secondary Metabolite Biosynthetic Potential of the Lysobacter niastensis Type strain DSM 18481.</title>
        <authorList>
            <person name="Turrini P."/>
            <person name="Artuso I."/>
            <person name="Tescari M."/>
            <person name="Lugli G.A."/>
            <person name="Frangipani E."/>
            <person name="Ventura M."/>
            <person name="Visca P."/>
        </authorList>
    </citation>
    <scope>NUCLEOTIDE SEQUENCE [LARGE SCALE GENOMIC DNA]</scope>
    <source>
        <strain evidence="2 3">DSM 18481</strain>
    </source>
</reference>
<evidence type="ECO:0000313" key="3">
    <source>
        <dbReference type="Proteomes" id="UP001429984"/>
    </source>
</evidence>
<comment type="caution">
    <text evidence="2">The sequence shown here is derived from an EMBL/GenBank/DDBJ whole genome shotgun (WGS) entry which is preliminary data.</text>
</comment>
<evidence type="ECO:0000313" key="2">
    <source>
        <dbReference type="EMBL" id="MBF6022410.1"/>
    </source>
</evidence>
<dbReference type="Proteomes" id="UP001429984">
    <property type="component" value="Unassembled WGS sequence"/>
</dbReference>
<sequence>MIAMFATVWEYEVRPGVESAFEALYGSQGAWVALFREQPGYLGTELMRGHRPGHYLTIDRWRSEQDYTAFQQRHDPRYAGIDALGDELTLSERHIGTFTVADDS</sequence>
<accession>A0ABS0B340</accession>
<feature type="domain" description="ABM" evidence="1">
    <location>
        <begin position="5"/>
        <end position="98"/>
    </location>
</feature>
<dbReference type="InterPro" id="IPR011008">
    <property type="entry name" value="Dimeric_a/b-barrel"/>
</dbReference>
<keyword evidence="2" id="KW-0560">Oxidoreductase</keyword>
<dbReference type="PROSITE" id="PS51725">
    <property type="entry name" value="ABM"/>
    <property type="match status" value="1"/>
</dbReference>
<dbReference type="GO" id="GO:0004497">
    <property type="term" value="F:monooxygenase activity"/>
    <property type="evidence" value="ECO:0007669"/>
    <property type="project" value="UniProtKB-KW"/>
</dbReference>
<proteinExistence type="predicted"/>